<evidence type="ECO:0000313" key="2">
    <source>
        <dbReference type="Proteomes" id="UP000005206"/>
    </source>
</evidence>
<organism evidence="1 2">
    <name type="scientific">Fusarium vanettenii (strain ATCC MYA-4622 / CBS 123669 / FGSC 9596 / NRRL 45880 / 77-13-4)</name>
    <name type="common">Fusarium solani subsp. pisi</name>
    <dbReference type="NCBI Taxonomy" id="660122"/>
    <lineage>
        <taxon>Eukaryota</taxon>
        <taxon>Fungi</taxon>
        <taxon>Dikarya</taxon>
        <taxon>Ascomycota</taxon>
        <taxon>Pezizomycotina</taxon>
        <taxon>Sordariomycetes</taxon>
        <taxon>Hypocreomycetidae</taxon>
        <taxon>Hypocreales</taxon>
        <taxon>Nectriaceae</taxon>
        <taxon>Fusarium</taxon>
        <taxon>Fusarium solani species complex</taxon>
        <taxon>Fusarium vanettenii</taxon>
    </lineage>
</organism>
<dbReference type="KEGG" id="nhe:NECHADRAFT_86793"/>
<dbReference type="GeneID" id="9676115"/>
<dbReference type="OrthoDB" id="4501419at2759"/>
<keyword evidence="2" id="KW-1185">Reference proteome</keyword>
<dbReference type="OMA" id="VENAYWI"/>
<accession>C7ZK31</accession>
<dbReference type="HOGENOM" id="CLU_1061890_0_0_1"/>
<protein>
    <submittedName>
        <fullName evidence="1">Uncharacterized protein</fullName>
    </submittedName>
</protein>
<reference evidence="1 2" key="1">
    <citation type="journal article" date="2009" name="PLoS Genet.">
        <title>The genome of Nectria haematococca: contribution of supernumerary chromosomes to gene expansion.</title>
        <authorList>
            <person name="Coleman J.J."/>
            <person name="Rounsley S.D."/>
            <person name="Rodriguez-Carres M."/>
            <person name="Kuo A."/>
            <person name="Wasmann C.C."/>
            <person name="Grimwood J."/>
            <person name="Schmutz J."/>
            <person name="Taga M."/>
            <person name="White G.J."/>
            <person name="Zhou S."/>
            <person name="Schwartz D.C."/>
            <person name="Freitag M."/>
            <person name="Ma L.J."/>
            <person name="Danchin E.G."/>
            <person name="Henrissat B."/>
            <person name="Coutinho P.M."/>
            <person name="Nelson D.R."/>
            <person name="Straney D."/>
            <person name="Napoli C.A."/>
            <person name="Barker B.M."/>
            <person name="Gribskov M."/>
            <person name="Rep M."/>
            <person name="Kroken S."/>
            <person name="Molnar I."/>
            <person name="Rensing C."/>
            <person name="Kennell J.C."/>
            <person name="Zamora J."/>
            <person name="Farman M.L."/>
            <person name="Selker E.U."/>
            <person name="Salamov A."/>
            <person name="Shapiro H."/>
            <person name="Pangilinan J."/>
            <person name="Lindquist E."/>
            <person name="Lamers C."/>
            <person name="Grigoriev I.V."/>
            <person name="Geiser D.M."/>
            <person name="Covert S.F."/>
            <person name="Temporini E."/>
            <person name="Vanetten H.D."/>
        </authorList>
    </citation>
    <scope>NUCLEOTIDE SEQUENCE [LARGE SCALE GENOMIC DNA]</scope>
    <source>
        <strain evidence="2">ATCC MYA-4622 / CBS 123669 / FGSC 9596 / NRRL 45880 / 77-13-4</strain>
    </source>
</reference>
<dbReference type="STRING" id="660122.C7ZK31"/>
<dbReference type="InParanoid" id="C7ZK31"/>
<dbReference type="RefSeq" id="XP_003041280.1">
    <property type="nucleotide sequence ID" value="XM_003041234.1"/>
</dbReference>
<dbReference type="VEuPathDB" id="FungiDB:NECHADRAFT_86793"/>
<name>C7ZK31_FUSV7</name>
<dbReference type="EMBL" id="GG698937">
    <property type="protein sequence ID" value="EEU35567.1"/>
    <property type="molecule type" value="Genomic_DNA"/>
</dbReference>
<gene>
    <name evidence="1" type="ORF">NECHADRAFT_86793</name>
</gene>
<dbReference type="Proteomes" id="UP000005206">
    <property type="component" value="Chromosome 11"/>
</dbReference>
<evidence type="ECO:0000313" key="1">
    <source>
        <dbReference type="EMBL" id="EEU35567.1"/>
    </source>
</evidence>
<dbReference type="AlphaFoldDB" id="C7ZK31"/>
<proteinExistence type="predicted"/>
<sequence>MKPVTTSSQLDSIVERNEVCLLDMTRLTIQFVKRLVNHSPGNIATKQGNKRLPLEMWWEIIAWAEMTDPNHHTYRLVQAQSLEEHGTQHTLVCAEIPKWNPCGLLETEEACNEYRAYLKRPGKGHNPNRPFVLPDTNNQDSLIKLKDSLMGPDSKILFRALSVSDVISRAEKGECFLCASDRWCFLYRDYEDEGFFGLFIPRGVAGSAMPCPLCIGVHAPESMDELESVEYEKATRQAFYKLGYMFH</sequence>
<dbReference type="eggNOG" id="ENOG502RNHS">
    <property type="taxonomic scope" value="Eukaryota"/>
</dbReference>